<accession>K0SWG1</accession>
<dbReference type="eggNOG" id="ENOG502SIJZ">
    <property type="taxonomic scope" value="Eukaryota"/>
</dbReference>
<dbReference type="EMBL" id="AGNL01010242">
    <property type="protein sequence ID" value="EJK69304.1"/>
    <property type="molecule type" value="Genomic_DNA"/>
</dbReference>
<dbReference type="InterPro" id="IPR029058">
    <property type="entry name" value="AB_hydrolase_fold"/>
</dbReference>
<evidence type="ECO:0000313" key="2">
    <source>
        <dbReference type="EMBL" id="EJK69304.1"/>
    </source>
</evidence>
<evidence type="ECO:0000313" key="3">
    <source>
        <dbReference type="Proteomes" id="UP000266841"/>
    </source>
</evidence>
<comment type="caution">
    <text evidence="2">The sequence shown here is derived from an EMBL/GenBank/DDBJ whole genome shotgun (WGS) entry which is preliminary data.</text>
</comment>
<sequence>MSALSLSGSAIVSRAKAGATAPGHRRTPSRTLITRPLPAVTALEVPPPSVHALLMFPETIGQSGPSNHLLEYDYVFDVGEETNIDAVSLSYGASHPMLKGGTIVSCILESMYAYGTIASREGSVLDPSEALRKRNILKHLPAVDFTAGIQNAFVERNSLSYIDDGHTRSIPEMEGGRFMFRIVGGETCVNEFPELDIFEDSKLISTITGTFDGSVTCHLRPQNIRESTSSSAPNVFNPLEAYELDFSGSSVSLRLKEATFNLDHRRVIVPTETTFGVRVNRSIVNMMFEGTTHAVIAWDFQGSSPVLQVSKVGYNPVRVSHEDRAQVHLLIKDLCQGRLCLDVSSVGGLKFKEAATLREDRDGLYNWKFFNSIVSPDEDSPARILDVMHDKKTMHKLLAVVKLVNEDLERALKYILTKVWRAKEIFDQEGISDPGMVIPGYRMARLASLFLCGDLSQVDDILPIIQRVNDGDGLDVLRAKDLLRKHIEAYDEWAAELDRAVKWAALMLGGVSIQQPIEAFETPPLCECLDESVYEGIPTARQLYQIIQDKPKLPLAKSLSSLVSRLSPYMTLQQVSYVLHLRPCSHWQPFDLKRLRYVYSIKKKVDEIKESYGGLSFMPQSFFVSIFLGEATREKRFGQSIRATPTEFDNFIMSPAGRIASLADIPSLAQNRTLDVLQDTSRVEEMLGDSLLGPRDVAILIQAGLASAVKGSTVVQLNQRMLLDLMASQPSSFAVAVLAELGADGPRALVSAMMALCDLEQSSFKEEHRIDMHNLLESWLPGLKIPKRDDYRAGGRWARQSYYDAVYAVSVSILDLSQTYIGLKLRIQRVRLNSESDPLPLPLEKTVDFDDNPSKFAAAVRLAQSKIAVADELGTEVIVGLREHTKSSKDCEAVVSAYQDAFEACARVLSLDRLAFQTEWFKAFYRRNYDALMVKSVYENVINDVDSVRTWMEAMRRGAMRMNNPASSDSTSSSHRPDSVTEAVSCEEDDENINFMCPEEYHEQNLVDSILDSIFFDEAERRKIRSDPLARLLISNKKGKYNFTLVTAMGVITEGKKGTELQTAIQRLEKERGVVTIRSDTGTARSIDYNAERIEEAVCQAVELKKPYGLVGYSQGCANGLNFESLMLSGTPDQKELLTSSECGLVCRQLLFSAANGSVHGPATESKVHNHAFISSTLEVLNGVLDSAAFQKFMGGAKSFLPEDMKSFWRETQHLPHIPTCVLRGVHEVHTTPESLEMLCNLLTKQSGSALHDSQVHVYDAVGYPVYVRNRNGRLLKSTDMGGAIQRTHHWSPLAEEVEFVRTQRDVQRGAFDCAKDRHIFPFCDVNARFGIIQYTESENSEED</sequence>
<dbReference type="SUPFAM" id="SSF53474">
    <property type="entry name" value="alpha/beta-Hydrolases"/>
    <property type="match status" value="1"/>
</dbReference>
<dbReference type="OrthoDB" id="1658288at2759"/>
<keyword evidence="3" id="KW-1185">Reference proteome</keyword>
<name>K0SWG1_THAOC</name>
<evidence type="ECO:0000256" key="1">
    <source>
        <dbReference type="SAM" id="MobiDB-lite"/>
    </source>
</evidence>
<dbReference type="Proteomes" id="UP000266841">
    <property type="component" value="Unassembled WGS sequence"/>
</dbReference>
<dbReference type="OMA" id="AIQRTHH"/>
<feature type="region of interest" description="Disordered" evidence="1">
    <location>
        <begin position="961"/>
        <end position="982"/>
    </location>
</feature>
<gene>
    <name evidence="2" type="ORF">THAOC_09447</name>
</gene>
<protein>
    <submittedName>
        <fullName evidence="2">Uncharacterized protein</fullName>
    </submittedName>
</protein>
<proteinExistence type="predicted"/>
<reference evidence="2 3" key="1">
    <citation type="journal article" date="2012" name="Genome Biol.">
        <title>Genome and low-iron response of an oceanic diatom adapted to chronic iron limitation.</title>
        <authorList>
            <person name="Lommer M."/>
            <person name="Specht M."/>
            <person name="Roy A.S."/>
            <person name="Kraemer L."/>
            <person name="Andreson R."/>
            <person name="Gutowska M.A."/>
            <person name="Wolf J."/>
            <person name="Bergner S.V."/>
            <person name="Schilhabel M.B."/>
            <person name="Klostermeier U.C."/>
            <person name="Beiko R.G."/>
            <person name="Rosenstiel P."/>
            <person name="Hippler M."/>
            <person name="Laroche J."/>
        </authorList>
    </citation>
    <scope>NUCLEOTIDE SEQUENCE [LARGE SCALE GENOMIC DNA]</scope>
    <source>
        <strain evidence="2 3">CCMP1005</strain>
    </source>
</reference>
<organism evidence="2 3">
    <name type="scientific">Thalassiosira oceanica</name>
    <name type="common">Marine diatom</name>
    <dbReference type="NCBI Taxonomy" id="159749"/>
    <lineage>
        <taxon>Eukaryota</taxon>
        <taxon>Sar</taxon>
        <taxon>Stramenopiles</taxon>
        <taxon>Ochrophyta</taxon>
        <taxon>Bacillariophyta</taxon>
        <taxon>Coscinodiscophyceae</taxon>
        <taxon>Thalassiosirophycidae</taxon>
        <taxon>Thalassiosirales</taxon>
        <taxon>Thalassiosiraceae</taxon>
        <taxon>Thalassiosira</taxon>
    </lineage>
</organism>